<protein>
    <submittedName>
        <fullName evidence="3">Putative secreted protein</fullName>
    </submittedName>
</protein>
<accession>A0A2M4DQY8</accession>
<dbReference type="AlphaFoldDB" id="A0A2M4DQY8"/>
<organism evidence="3">
    <name type="scientific">Anopheles darlingi</name>
    <name type="common">Mosquito</name>
    <dbReference type="NCBI Taxonomy" id="43151"/>
    <lineage>
        <taxon>Eukaryota</taxon>
        <taxon>Metazoa</taxon>
        <taxon>Ecdysozoa</taxon>
        <taxon>Arthropoda</taxon>
        <taxon>Hexapoda</taxon>
        <taxon>Insecta</taxon>
        <taxon>Pterygota</taxon>
        <taxon>Neoptera</taxon>
        <taxon>Endopterygota</taxon>
        <taxon>Diptera</taxon>
        <taxon>Nematocera</taxon>
        <taxon>Culicoidea</taxon>
        <taxon>Culicidae</taxon>
        <taxon>Anophelinae</taxon>
        <taxon>Anopheles</taxon>
    </lineage>
</organism>
<evidence type="ECO:0000256" key="2">
    <source>
        <dbReference type="SAM" id="SignalP"/>
    </source>
</evidence>
<evidence type="ECO:0000256" key="1">
    <source>
        <dbReference type="SAM" id="Phobius"/>
    </source>
</evidence>
<sequence length="80" mass="8319">MAFGCLWATLSALLALLQASLALYGATVLFEAPVPVVVLLVLVLSMPPVPVWASTPSPVSESVSTQLLPSAPLQEDAVYP</sequence>
<keyword evidence="1" id="KW-1133">Transmembrane helix</keyword>
<keyword evidence="2" id="KW-0732">Signal</keyword>
<dbReference type="EMBL" id="GGFL01015797">
    <property type="protein sequence ID" value="MBW79975.1"/>
    <property type="molecule type" value="Transcribed_RNA"/>
</dbReference>
<name>A0A2M4DQY8_ANODA</name>
<feature type="signal peptide" evidence="2">
    <location>
        <begin position="1"/>
        <end position="22"/>
    </location>
</feature>
<proteinExistence type="predicted"/>
<keyword evidence="1" id="KW-0812">Transmembrane</keyword>
<reference evidence="3" key="1">
    <citation type="submission" date="2018-01" db="EMBL/GenBank/DDBJ databases">
        <title>An insight into the sialome of Amazonian anophelines.</title>
        <authorList>
            <person name="Ribeiro J.M."/>
            <person name="Scarpassa V."/>
            <person name="Calvo E."/>
        </authorList>
    </citation>
    <scope>NUCLEOTIDE SEQUENCE</scope>
</reference>
<evidence type="ECO:0000313" key="3">
    <source>
        <dbReference type="EMBL" id="MBW79975.1"/>
    </source>
</evidence>
<keyword evidence="1" id="KW-0472">Membrane</keyword>
<feature type="transmembrane region" description="Helical" evidence="1">
    <location>
        <begin position="32"/>
        <end position="53"/>
    </location>
</feature>
<feature type="chain" id="PRO_5014979929" evidence="2">
    <location>
        <begin position="23"/>
        <end position="80"/>
    </location>
</feature>